<name>A0AAV4WJC1_CAEEX</name>
<organism evidence="1 2">
    <name type="scientific">Caerostris extrusa</name>
    <name type="common">Bark spider</name>
    <name type="synonym">Caerostris bankana</name>
    <dbReference type="NCBI Taxonomy" id="172846"/>
    <lineage>
        <taxon>Eukaryota</taxon>
        <taxon>Metazoa</taxon>
        <taxon>Ecdysozoa</taxon>
        <taxon>Arthropoda</taxon>
        <taxon>Chelicerata</taxon>
        <taxon>Arachnida</taxon>
        <taxon>Araneae</taxon>
        <taxon>Araneomorphae</taxon>
        <taxon>Entelegynae</taxon>
        <taxon>Araneoidea</taxon>
        <taxon>Araneidae</taxon>
        <taxon>Caerostris</taxon>
    </lineage>
</organism>
<accession>A0AAV4WJC1</accession>
<keyword evidence="2" id="KW-1185">Reference proteome</keyword>
<proteinExistence type="predicted"/>
<dbReference type="AlphaFoldDB" id="A0AAV4WJC1"/>
<protein>
    <submittedName>
        <fullName evidence="1">Uncharacterized protein</fullName>
    </submittedName>
</protein>
<reference evidence="1 2" key="1">
    <citation type="submission" date="2021-06" db="EMBL/GenBank/DDBJ databases">
        <title>Caerostris extrusa draft genome.</title>
        <authorList>
            <person name="Kono N."/>
            <person name="Arakawa K."/>
        </authorList>
    </citation>
    <scope>NUCLEOTIDE SEQUENCE [LARGE SCALE GENOMIC DNA]</scope>
</reference>
<evidence type="ECO:0000313" key="1">
    <source>
        <dbReference type="EMBL" id="GIY82882.1"/>
    </source>
</evidence>
<dbReference type="Proteomes" id="UP001054945">
    <property type="component" value="Unassembled WGS sequence"/>
</dbReference>
<gene>
    <name evidence="1" type="ORF">CEXT_352931</name>
</gene>
<dbReference type="EMBL" id="BPLR01016300">
    <property type="protein sequence ID" value="GIY82882.1"/>
    <property type="molecule type" value="Genomic_DNA"/>
</dbReference>
<evidence type="ECO:0000313" key="2">
    <source>
        <dbReference type="Proteomes" id="UP001054945"/>
    </source>
</evidence>
<sequence>MVRHPFGIPPHRNFEAVDVDYRPQKARPPFITAPEKFPNIHKCSNAGPLQILTKKVMTQRLDNVQWNACCAGEETRGR</sequence>
<comment type="caution">
    <text evidence="1">The sequence shown here is derived from an EMBL/GenBank/DDBJ whole genome shotgun (WGS) entry which is preliminary data.</text>
</comment>